<evidence type="ECO:0000256" key="3">
    <source>
        <dbReference type="ARBA" id="ARBA00022723"/>
    </source>
</evidence>
<evidence type="ECO:0000313" key="11">
    <source>
        <dbReference type="EMBL" id="PIK58826.1"/>
    </source>
</evidence>
<feature type="domain" description="CS" evidence="10">
    <location>
        <begin position="7"/>
        <end position="94"/>
    </location>
</feature>
<evidence type="ECO:0000259" key="10">
    <source>
        <dbReference type="PROSITE" id="PS51203"/>
    </source>
</evidence>
<dbReference type="PANTHER" id="PTHR21646">
    <property type="entry name" value="UBIQUITIN CARBOXYL-TERMINAL HYDROLASE"/>
    <property type="match status" value="1"/>
</dbReference>
<dbReference type="InterPro" id="IPR050185">
    <property type="entry name" value="Ub_carboxyl-term_hydrolase"/>
</dbReference>
<proteinExistence type="predicted"/>
<feature type="compositionally biased region" description="Polar residues" evidence="7">
    <location>
        <begin position="278"/>
        <end position="288"/>
    </location>
</feature>
<dbReference type="InterPro" id="IPR028889">
    <property type="entry name" value="USP"/>
</dbReference>
<organism evidence="11 12">
    <name type="scientific">Stichopus japonicus</name>
    <name type="common">Sea cucumber</name>
    <dbReference type="NCBI Taxonomy" id="307972"/>
    <lineage>
        <taxon>Eukaryota</taxon>
        <taxon>Metazoa</taxon>
        <taxon>Echinodermata</taxon>
        <taxon>Eleutherozoa</taxon>
        <taxon>Echinozoa</taxon>
        <taxon>Holothuroidea</taxon>
        <taxon>Aspidochirotacea</taxon>
        <taxon>Aspidochirotida</taxon>
        <taxon>Stichopodidae</taxon>
        <taxon>Apostichopus</taxon>
    </lineage>
</organism>
<dbReference type="Pfam" id="PF00443">
    <property type="entry name" value="UCH"/>
    <property type="match status" value="1"/>
</dbReference>
<dbReference type="AlphaFoldDB" id="A0A2G8LEY8"/>
<comment type="catalytic activity">
    <reaction evidence="1">
        <text>Thiol-dependent hydrolysis of ester, thioester, amide, peptide and isopeptide bonds formed by the C-terminal Gly of ubiquitin (a 76-residue protein attached to proteins as an intracellular targeting signal).</text>
        <dbReference type="EC" id="3.4.19.12"/>
    </reaction>
</comment>
<dbReference type="EMBL" id="MRZV01000101">
    <property type="protein sequence ID" value="PIK58826.1"/>
    <property type="molecule type" value="Genomic_DNA"/>
</dbReference>
<keyword evidence="5" id="KW-0862">Zinc</keyword>
<keyword evidence="4 6" id="KW-0863">Zinc-finger</keyword>
<reference evidence="11 12" key="1">
    <citation type="journal article" date="2017" name="PLoS Biol.">
        <title>The sea cucumber genome provides insights into morphological evolution and visceral regeneration.</title>
        <authorList>
            <person name="Zhang X."/>
            <person name="Sun L."/>
            <person name="Yuan J."/>
            <person name="Sun Y."/>
            <person name="Gao Y."/>
            <person name="Zhang L."/>
            <person name="Li S."/>
            <person name="Dai H."/>
            <person name="Hamel J.F."/>
            <person name="Liu C."/>
            <person name="Yu Y."/>
            <person name="Liu S."/>
            <person name="Lin W."/>
            <person name="Guo K."/>
            <person name="Jin S."/>
            <person name="Xu P."/>
            <person name="Storey K.B."/>
            <person name="Huan P."/>
            <person name="Zhang T."/>
            <person name="Zhou Y."/>
            <person name="Zhang J."/>
            <person name="Lin C."/>
            <person name="Li X."/>
            <person name="Xing L."/>
            <person name="Huo D."/>
            <person name="Sun M."/>
            <person name="Wang L."/>
            <person name="Mercier A."/>
            <person name="Li F."/>
            <person name="Yang H."/>
            <person name="Xiang J."/>
        </authorList>
    </citation>
    <scope>NUCLEOTIDE SEQUENCE [LARGE SCALE GENOMIC DNA]</scope>
    <source>
        <strain evidence="11">Shaxun</strain>
        <tissue evidence="11">Muscle</tissue>
    </source>
</reference>
<evidence type="ECO:0000256" key="1">
    <source>
        <dbReference type="ARBA" id="ARBA00000707"/>
    </source>
</evidence>
<evidence type="ECO:0000256" key="2">
    <source>
        <dbReference type="ARBA" id="ARBA00012759"/>
    </source>
</evidence>
<dbReference type="Pfam" id="PF01753">
    <property type="entry name" value="zf-MYND"/>
    <property type="match status" value="1"/>
</dbReference>
<feature type="domain" description="MYND-type" evidence="9">
    <location>
        <begin position="589"/>
        <end position="630"/>
    </location>
</feature>
<dbReference type="GO" id="GO:0016579">
    <property type="term" value="P:protein deubiquitination"/>
    <property type="evidence" value="ECO:0007669"/>
    <property type="project" value="InterPro"/>
</dbReference>
<dbReference type="SUPFAM" id="SSF144232">
    <property type="entry name" value="HIT/MYND zinc finger-like"/>
    <property type="match status" value="1"/>
</dbReference>
<dbReference type="GO" id="GO:0008270">
    <property type="term" value="F:zinc ion binding"/>
    <property type="evidence" value="ECO:0007669"/>
    <property type="project" value="UniProtKB-KW"/>
</dbReference>
<feature type="compositionally biased region" description="Acidic residues" evidence="7">
    <location>
        <begin position="124"/>
        <end position="138"/>
    </location>
</feature>
<dbReference type="CDD" id="cd06463">
    <property type="entry name" value="p23_like"/>
    <property type="match status" value="1"/>
</dbReference>
<dbReference type="OrthoDB" id="265776at2759"/>
<dbReference type="GO" id="GO:0004843">
    <property type="term" value="F:cysteine-type deubiquitinase activity"/>
    <property type="evidence" value="ECO:0007669"/>
    <property type="project" value="UniProtKB-EC"/>
</dbReference>
<feature type="region of interest" description="Disordered" evidence="7">
    <location>
        <begin position="670"/>
        <end position="713"/>
    </location>
</feature>
<dbReference type="Gene3D" id="3.90.70.10">
    <property type="entry name" value="Cysteine proteinases"/>
    <property type="match status" value="1"/>
</dbReference>
<dbReference type="Proteomes" id="UP000230750">
    <property type="component" value="Unassembled WGS sequence"/>
</dbReference>
<dbReference type="PROSITE" id="PS50865">
    <property type="entry name" value="ZF_MYND_2"/>
    <property type="match status" value="1"/>
</dbReference>
<evidence type="ECO:0000259" key="9">
    <source>
        <dbReference type="PROSITE" id="PS50865"/>
    </source>
</evidence>
<dbReference type="PROSITE" id="PS51203">
    <property type="entry name" value="CS"/>
    <property type="match status" value="1"/>
</dbReference>
<feature type="compositionally biased region" description="Acidic residues" evidence="7">
    <location>
        <begin position="696"/>
        <end position="713"/>
    </location>
</feature>
<dbReference type="PANTHER" id="PTHR21646:SF74">
    <property type="entry name" value="UBIQUITIN CARBOXYL-TERMINAL HYDROLASE 19"/>
    <property type="match status" value="1"/>
</dbReference>
<evidence type="ECO:0000313" key="12">
    <source>
        <dbReference type="Proteomes" id="UP000230750"/>
    </source>
</evidence>
<keyword evidence="3" id="KW-0479">Metal-binding</keyword>
<feature type="region of interest" description="Disordered" evidence="7">
    <location>
        <begin position="90"/>
        <end position="144"/>
    </location>
</feature>
<dbReference type="SUPFAM" id="SSF49764">
    <property type="entry name" value="HSP20-like chaperones"/>
    <property type="match status" value="1"/>
</dbReference>
<dbReference type="Gene3D" id="2.60.40.790">
    <property type="match status" value="2"/>
</dbReference>
<evidence type="ECO:0000256" key="6">
    <source>
        <dbReference type="PROSITE-ProRule" id="PRU00134"/>
    </source>
</evidence>
<feature type="domain" description="USP" evidence="8">
    <location>
        <begin position="297"/>
        <end position="477"/>
    </location>
</feature>
<evidence type="ECO:0000256" key="5">
    <source>
        <dbReference type="ARBA" id="ARBA00022833"/>
    </source>
</evidence>
<dbReference type="EC" id="3.4.19.12" evidence="2"/>
<dbReference type="InterPro" id="IPR007052">
    <property type="entry name" value="CS_dom"/>
</dbReference>
<name>A0A2G8LEY8_STIJA</name>
<evidence type="ECO:0000256" key="7">
    <source>
        <dbReference type="SAM" id="MobiDB-lite"/>
    </source>
</evidence>
<dbReference type="InterPro" id="IPR038765">
    <property type="entry name" value="Papain-like_cys_pep_sf"/>
</dbReference>
<dbReference type="InterPro" id="IPR008978">
    <property type="entry name" value="HSP20-like_chaperone"/>
</dbReference>
<feature type="compositionally biased region" description="Polar residues" evidence="7">
    <location>
        <begin position="259"/>
        <end position="268"/>
    </location>
</feature>
<sequence>MKYEDDSDPPSYEWDQDESSVMMKIHLPDHHDDKDVSVQISEKSCSVSYKGKKIWSVELYKKISPETKKIDIRQKEVYIHVEKESKNMEWTSLEATNGSQMKGDEANQSGKISSNQDEEKKEEKEEDEDEEEEEEEDEGRTLKECNIDHIKNDLFEKKAVKDSIRVEFLPEKLTVSFETKDLTSQIHENTDVNTRFTWSSSLKELINPEKFDSSTGSGDWIPLKEIQPNSKETGKSTGDKNTRQKGNHGAKGGAKSVNMAENRSQKPTCTVPPLAHRQQGTTKDSTIHPSLHPLGFTGLDNLGNTCFMNGVLQVLANTRELKDFMLEDNVSQEINYDNPLGTGGQLVTSFAVLMKLLWSGKYKSYAPSKFKTIIATKASQFMGFAQHDAQEFMDFLLDGLHEDLNRVKVKPYTQTFDSDGRPDEVIAEESWKRHKRRNDSFVSDIFQGQYKSKLVCPVCNKVSITFDPFMQLSVPLPRKKQHLPVFFWSKEVYKKPIRMKLLVTTDGDVSELKRAVSERTGVEPHCLRVFEVFKGRIHKYFKDGDHLSAIALNDIIFVCEILSEKLAGEKVYECTIFQRKTYPSSLPHCSYCRAETQGNNTLKRCTRCLKAAYCDQECQKKHWHTHKFSCKHSLEVVGMPFMMSLPASHATYARICQTLESIARYSTDMFQPPVSTSSGSHSPSSSPGKVKKTDEVGTDEEDSRMEEDISEGDDVDTELAAEMIIRDSPIRAVTRMNGKEERSEVRAGGRRMNHLGIRRLVVSLLVRSAHNERNEAFPASKLSLKGNSGKQ</sequence>
<evidence type="ECO:0000259" key="8">
    <source>
        <dbReference type="PROSITE" id="PS50235"/>
    </source>
</evidence>
<gene>
    <name evidence="11" type="ORF">BSL78_04285</name>
</gene>
<dbReference type="InterPro" id="IPR002893">
    <property type="entry name" value="Znf_MYND"/>
</dbReference>
<dbReference type="PROSITE" id="PS50235">
    <property type="entry name" value="USP_3"/>
    <property type="match status" value="1"/>
</dbReference>
<feature type="compositionally biased region" description="Basic and acidic residues" evidence="7">
    <location>
        <begin position="232"/>
        <end position="242"/>
    </location>
</feature>
<evidence type="ECO:0000256" key="4">
    <source>
        <dbReference type="ARBA" id="ARBA00022771"/>
    </source>
</evidence>
<dbReference type="Pfam" id="PF04969">
    <property type="entry name" value="CS"/>
    <property type="match status" value="1"/>
</dbReference>
<dbReference type="STRING" id="307972.A0A2G8LEY8"/>
<feature type="region of interest" description="Disordered" evidence="7">
    <location>
        <begin position="209"/>
        <end position="289"/>
    </location>
</feature>
<dbReference type="Gene3D" id="6.10.140.2220">
    <property type="match status" value="1"/>
</dbReference>
<feature type="compositionally biased region" description="Polar residues" evidence="7">
    <location>
        <begin position="90"/>
        <end position="115"/>
    </location>
</feature>
<keyword evidence="12" id="KW-1185">Reference proteome</keyword>
<dbReference type="InterPro" id="IPR001394">
    <property type="entry name" value="Peptidase_C19_UCH"/>
</dbReference>
<accession>A0A2G8LEY8</accession>
<dbReference type="SUPFAM" id="SSF54001">
    <property type="entry name" value="Cysteine proteinases"/>
    <property type="match status" value="1"/>
</dbReference>
<keyword evidence="11" id="KW-0378">Hydrolase</keyword>
<feature type="compositionally biased region" description="Low complexity" evidence="7">
    <location>
        <begin position="672"/>
        <end position="688"/>
    </location>
</feature>
<comment type="caution">
    <text evidence="11">The sequence shown here is derived from an EMBL/GenBank/DDBJ whole genome shotgun (WGS) entry which is preliminary data.</text>
</comment>
<protein>
    <recommendedName>
        <fullName evidence="2">ubiquitinyl hydrolase 1</fullName>
        <ecNumber evidence="2">3.4.19.12</ecNumber>
    </recommendedName>
</protein>